<reference evidence="5 6" key="1">
    <citation type="submission" date="2021-07" db="EMBL/GenBank/DDBJ databases">
        <title>Novel Helicobacter sp. Isolated from a dog.</title>
        <authorList>
            <person name="Rimbara E."/>
            <person name="Suzuki M."/>
        </authorList>
    </citation>
    <scope>NUCLEOTIDE SEQUENCE [LARGE SCALE GENOMIC DNA]</scope>
    <source>
        <strain evidence="6">NHP19-003</strain>
    </source>
</reference>
<keyword evidence="3 4" id="KW-0732">Signal</keyword>
<protein>
    <submittedName>
        <fullName evidence="5">Molybdenum ABC transporter ModA</fullName>
    </submittedName>
</protein>
<dbReference type="Pfam" id="PF13531">
    <property type="entry name" value="SBP_bac_11"/>
    <property type="match status" value="1"/>
</dbReference>
<accession>A0ABM7S8S1</accession>
<evidence type="ECO:0000313" key="6">
    <source>
        <dbReference type="Proteomes" id="UP000826775"/>
    </source>
</evidence>
<organism evidence="5 6">
    <name type="scientific">Helicobacter gastrocanis</name>
    <dbReference type="NCBI Taxonomy" id="2849641"/>
    <lineage>
        <taxon>Bacteria</taxon>
        <taxon>Pseudomonadati</taxon>
        <taxon>Campylobacterota</taxon>
        <taxon>Epsilonproteobacteria</taxon>
        <taxon>Campylobacterales</taxon>
        <taxon>Helicobacteraceae</taxon>
        <taxon>Helicobacter</taxon>
    </lineage>
</organism>
<feature type="signal peptide" evidence="4">
    <location>
        <begin position="1"/>
        <end position="18"/>
    </location>
</feature>
<feature type="chain" id="PRO_5046690011" evidence="4">
    <location>
        <begin position="19"/>
        <end position="240"/>
    </location>
</feature>
<dbReference type="NCBIfam" id="TIGR01256">
    <property type="entry name" value="modA"/>
    <property type="match status" value="1"/>
</dbReference>
<dbReference type="PIRSF" id="PIRSF004846">
    <property type="entry name" value="ModA"/>
    <property type="match status" value="1"/>
</dbReference>
<keyword evidence="6" id="KW-1185">Reference proteome</keyword>
<dbReference type="CDD" id="cd13539">
    <property type="entry name" value="PBP2_AvModA"/>
    <property type="match status" value="1"/>
</dbReference>
<comment type="similarity">
    <text evidence="1">Belongs to the bacterial solute-binding protein ModA family.</text>
</comment>
<evidence type="ECO:0000256" key="3">
    <source>
        <dbReference type="ARBA" id="ARBA00022729"/>
    </source>
</evidence>
<dbReference type="RefSeq" id="WP_221279859.1">
    <property type="nucleotide sequence ID" value="NZ_AP024814.1"/>
</dbReference>
<proteinExistence type="inferred from homology"/>
<evidence type="ECO:0000313" key="5">
    <source>
        <dbReference type="EMBL" id="BCZ16925.1"/>
    </source>
</evidence>
<dbReference type="InterPro" id="IPR050682">
    <property type="entry name" value="ModA/WtpA"/>
</dbReference>
<evidence type="ECO:0000256" key="2">
    <source>
        <dbReference type="ARBA" id="ARBA00022723"/>
    </source>
</evidence>
<sequence length="240" mass="26060">MRLLILVLAMCSCFGAQIKVAAAANLSKALVAIKVAFLKNHPKDKVLISFGSSGSLFKQITLDAPYDLFISADKDRPLKLAKGGFTPYPVQVYARGVLVLWSATRPVKSLDALQDSYDHLAIANPALAPYGRASMEVLKKLHLADTLQLKIAEANSVGQATAYVESKAAQLGFSALSLMDKKAHYFIVPQEYYSPIEQAMVLTKWGGDKKLAKDFADFILSIKGQALLKAHGYLIAPFAN</sequence>
<evidence type="ECO:0000256" key="1">
    <source>
        <dbReference type="ARBA" id="ARBA00009175"/>
    </source>
</evidence>
<dbReference type="Gene3D" id="3.40.190.10">
    <property type="entry name" value="Periplasmic binding protein-like II"/>
    <property type="match status" value="2"/>
</dbReference>
<keyword evidence="2" id="KW-0479">Metal-binding</keyword>
<dbReference type="InterPro" id="IPR005950">
    <property type="entry name" value="ModA"/>
</dbReference>
<name>A0ABM7S8S1_9HELI</name>
<dbReference type="Proteomes" id="UP000826775">
    <property type="component" value="Chromosome"/>
</dbReference>
<dbReference type="InterPro" id="IPR044084">
    <property type="entry name" value="AvModA-like_subst-bd"/>
</dbReference>
<dbReference type="EMBL" id="AP024814">
    <property type="protein sequence ID" value="BCZ16925.1"/>
    <property type="molecule type" value="Genomic_DNA"/>
</dbReference>
<dbReference type="PANTHER" id="PTHR30632">
    <property type="entry name" value="MOLYBDATE-BINDING PERIPLASMIC PROTEIN"/>
    <property type="match status" value="1"/>
</dbReference>
<dbReference type="PANTHER" id="PTHR30632:SF14">
    <property type="entry name" value="TUNGSTATE_MOLYBDATE_CHROMATE-BINDING PROTEIN MODA"/>
    <property type="match status" value="1"/>
</dbReference>
<evidence type="ECO:0000256" key="4">
    <source>
        <dbReference type="SAM" id="SignalP"/>
    </source>
</evidence>
<gene>
    <name evidence="5" type="primary">modA</name>
    <name evidence="5" type="ORF">NHP190003_02070</name>
</gene>
<dbReference type="SUPFAM" id="SSF53850">
    <property type="entry name" value="Periplasmic binding protein-like II"/>
    <property type="match status" value="1"/>
</dbReference>